<reference evidence="10 13" key="2">
    <citation type="submission" date="2020-01" db="EMBL/GenBank/DDBJ databases">
        <title>Insect and environment-associated Actinomycetes.</title>
        <authorList>
            <person name="Currrie C."/>
            <person name="Chevrette M."/>
            <person name="Carlson C."/>
            <person name="Stubbendieck R."/>
            <person name="Wendt-Pienkowski E."/>
        </authorList>
    </citation>
    <scope>NUCLEOTIDE SEQUENCE [LARGE SCALE GENOMIC DNA]</scope>
    <source>
        <strain evidence="10 13">SID8386</strain>
    </source>
</reference>
<keyword evidence="13" id="KW-1185">Reference proteome</keyword>
<feature type="domain" description="Acyl-CoA thioesterase-like N-terminal HotDog" evidence="9">
    <location>
        <begin position="32"/>
        <end position="112"/>
    </location>
</feature>
<reference evidence="11 12" key="1">
    <citation type="submission" date="2016-10" db="EMBL/GenBank/DDBJ databases">
        <authorList>
            <person name="de Groot N.N."/>
        </authorList>
    </citation>
    <scope>NUCLEOTIDE SEQUENCE [LARGE SCALE GENOMIC DNA]</scope>
    <source>
        <strain evidence="11 12">DSM 44637</strain>
    </source>
</reference>
<dbReference type="CDD" id="cd03445">
    <property type="entry name" value="Thioesterase_II_repeat2"/>
    <property type="match status" value="1"/>
</dbReference>
<dbReference type="FunFam" id="2.40.160.210:FF:000001">
    <property type="entry name" value="Acyl-CoA thioesterase II"/>
    <property type="match status" value="1"/>
</dbReference>
<feature type="domain" description="Acyl-CoA thioesterase 2 C-terminal" evidence="8">
    <location>
        <begin position="168"/>
        <end position="268"/>
    </location>
</feature>
<evidence type="ECO:0000256" key="2">
    <source>
        <dbReference type="ARBA" id="ARBA00011881"/>
    </source>
</evidence>
<dbReference type="GO" id="GO:0006637">
    <property type="term" value="P:acyl-CoA metabolic process"/>
    <property type="evidence" value="ECO:0007669"/>
    <property type="project" value="InterPro"/>
</dbReference>
<dbReference type="PANTHER" id="PTHR11066">
    <property type="entry name" value="ACYL-COA THIOESTERASE"/>
    <property type="match status" value="1"/>
</dbReference>
<evidence type="ECO:0000259" key="8">
    <source>
        <dbReference type="Pfam" id="PF02551"/>
    </source>
</evidence>
<dbReference type="Proteomes" id="UP000470404">
    <property type="component" value="Unassembled WGS sequence"/>
</dbReference>
<evidence type="ECO:0000256" key="4">
    <source>
        <dbReference type="ARBA" id="ARBA00023098"/>
    </source>
</evidence>
<dbReference type="AlphaFoldDB" id="A0A1I5GKC9"/>
<dbReference type="InterPro" id="IPR042171">
    <property type="entry name" value="Acyl-CoA_hotdog"/>
</dbReference>
<accession>A0A1I5GKC9</accession>
<dbReference type="InterPro" id="IPR029069">
    <property type="entry name" value="HotDog_dom_sf"/>
</dbReference>
<dbReference type="PANTHER" id="PTHR11066:SF34">
    <property type="entry name" value="ACYL-COENZYME A THIOESTERASE 8"/>
    <property type="match status" value="1"/>
</dbReference>
<evidence type="ECO:0000256" key="1">
    <source>
        <dbReference type="ARBA" id="ARBA00006538"/>
    </source>
</evidence>
<dbReference type="CDD" id="cd03444">
    <property type="entry name" value="Thioesterase_II_repeat1"/>
    <property type="match status" value="1"/>
</dbReference>
<dbReference type="InterPro" id="IPR049449">
    <property type="entry name" value="TesB_ACOT8-like_N"/>
</dbReference>
<dbReference type="STRING" id="112413.SAMN05421854_1011654"/>
<dbReference type="Proteomes" id="UP000199137">
    <property type="component" value="Unassembled WGS sequence"/>
</dbReference>
<name>A0A1I5GKC9_9PSEU</name>
<evidence type="ECO:0000256" key="7">
    <source>
        <dbReference type="ARBA" id="ARBA00079653"/>
    </source>
</evidence>
<evidence type="ECO:0000313" key="10">
    <source>
        <dbReference type="EMBL" id="NEC62577.1"/>
    </source>
</evidence>
<dbReference type="Pfam" id="PF13622">
    <property type="entry name" value="4HBT_3"/>
    <property type="match status" value="1"/>
</dbReference>
<evidence type="ECO:0000256" key="5">
    <source>
        <dbReference type="ARBA" id="ARBA00050943"/>
    </source>
</evidence>
<evidence type="ECO:0000313" key="11">
    <source>
        <dbReference type="EMBL" id="SFO36329.1"/>
    </source>
</evidence>
<dbReference type="RefSeq" id="WP_067576735.1">
    <property type="nucleotide sequence ID" value="NZ_FOWC01000001.1"/>
</dbReference>
<dbReference type="GO" id="GO:0047617">
    <property type="term" value="F:fatty acyl-CoA hydrolase activity"/>
    <property type="evidence" value="ECO:0007669"/>
    <property type="project" value="UniProtKB-EC"/>
</dbReference>
<dbReference type="EMBL" id="JAAGNC010000214">
    <property type="protein sequence ID" value="NEC62577.1"/>
    <property type="molecule type" value="Genomic_DNA"/>
</dbReference>
<gene>
    <name evidence="10" type="ORF">G3I59_45030</name>
    <name evidence="11" type="ORF">SAMN05421854_1011654</name>
</gene>
<evidence type="ECO:0000313" key="13">
    <source>
        <dbReference type="Proteomes" id="UP000470404"/>
    </source>
</evidence>
<comment type="catalytic activity">
    <reaction evidence="5">
        <text>a fatty acyl-CoA + H2O = a fatty acid + CoA + H(+)</text>
        <dbReference type="Rhea" id="RHEA:16781"/>
        <dbReference type="ChEBI" id="CHEBI:15377"/>
        <dbReference type="ChEBI" id="CHEBI:15378"/>
        <dbReference type="ChEBI" id="CHEBI:28868"/>
        <dbReference type="ChEBI" id="CHEBI:57287"/>
        <dbReference type="ChEBI" id="CHEBI:77636"/>
        <dbReference type="EC" id="3.1.2.20"/>
    </reaction>
    <physiologicalReaction direction="left-to-right" evidence="5">
        <dbReference type="Rhea" id="RHEA:16782"/>
    </physiologicalReaction>
</comment>
<sequence>MTTIDPTRTGLDQLLKLEPLELNLFRGWCHQGSPQRAFGGQVAAQALTAAGATVPAARHVHSLHGYFIRGGRTDMPIIYEVERTRDGGSFTTRRVVAIQNGESIFSLSASFQTEAESSAHQARMPDVPAPDEAGVVEQDRSPIVLSAIEVRFVSSPETGLPDTGRGPRQQIWVRAKDALPDAPLAHVCALTYISDIRLAGTALLPHRDDPGEPQLTSLDHAVWFHRPFRADEWLLFDMESPSYASTRGLTHGEFFTTDGRLVASVTQEVLLRRR</sequence>
<comment type="similarity">
    <text evidence="1">Belongs to the C/M/P thioester hydrolase family.</text>
</comment>
<protein>
    <recommendedName>
        <fullName evidence="6">Acyl-CoA thioesterase 2</fullName>
    </recommendedName>
    <alternativeName>
        <fullName evidence="7">Thioesterase II</fullName>
    </alternativeName>
</protein>
<dbReference type="Gene3D" id="2.40.160.210">
    <property type="entry name" value="Acyl-CoA thioesterase, double hotdog domain"/>
    <property type="match status" value="1"/>
</dbReference>
<evidence type="ECO:0000256" key="6">
    <source>
        <dbReference type="ARBA" id="ARBA00071120"/>
    </source>
</evidence>
<keyword evidence="4" id="KW-0443">Lipid metabolism</keyword>
<dbReference type="InterPro" id="IPR003703">
    <property type="entry name" value="Acyl_CoA_thio"/>
</dbReference>
<organism evidence="11 12">
    <name type="scientific">Amycolatopsis rubida</name>
    <dbReference type="NCBI Taxonomy" id="112413"/>
    <lineage>
        <taxon>Bacteria</taxon>
        <taxon>Bacillati</taxon>
        <taxon>Actinomycetota</taxon>
        <taxon>Actinomycetes</taxon>
        <taxon>Pseudonocardiales</taxon>
        <taxon>Pseudonocardiaceae</taxon>
        <taxon>Amycolatopsis</taxon>
    </lineage>
</organism>
<evidence type="ECO:0000259" key="9">
    <source>
        <dbReference type="Pfam" id="PF13622"/>
    </source>
</evidence>
<proteinExistence type="inferred from homology"/>
<dbReference type="OrthoDB" id="9781019at2"/>
<evidence type="ECO:0000256" key="3">
    <source>
        <dbReference type="ARBA" id="ARBA00022801"/>
    </source>
</evidence>
<dbReference type="EMBL" id="FOWC01000001">
    <property type="protein sequence ID" value="SFO36329.1"/>
    <property type="molecule type" value="Genomic_DNA"/>
</dbReference>
<dbReference type="SUPFAM" id="SSF54637">
    <property type="entry name" value="Thioesterase/thiol ester dehydrase-isomerase"/>
    <property type="match status" value="2"/>
</dbReference>
<dbReference type="GO" id="GO:0009062">
    <property type="term" value="P:fatty acid catabolic process"/>
    <property type="evidence" value="ECO:0007669"/>
    <property type="project" value="TreeGrafter"/>
</dbReference>
<dbReference type="Pfam" id="PF02551">
    <property type="entry name" value="Acyl_CoA_thio"/>
    <property type="match status" value="1"/>
</dbReference>
<dbReference type="InterPro" id="IPR025652">
    <property type="entry name" value="TesB_C"/>
</dbReference>
<keyword evidence="3" id="KW-0378">Hydrolase</keyword>
<comment type="subunit">
    <text evidence="2">Homotetramer.</text>
</comment>
<evidence type="ECO:0000313" key="12">
    <source>
        <dbReference type="Proteomes" id="UP000199137"/>
    </source>
</evidence>